<protein>
    <submittedName>
        <fullName evidence="3">Uncharacterized protein</fullName>
    </submittedName>
</protein>
<name>A0AAV6YB21_9LAMI</name>
<dbReference type="CDD" id="cd03784">
    <property type="entry name" value="GT1_Gtf-like"/>
    <property type="match status" value="1"/>
</dbReference>
<dbReference type="GO" id="GO:0080044">
    <property type="term" value="F:quercetin 7-O-glucosyltransferase activity"/>
    <property type="evidence" value="ECO:0007669"/>
    <property type="project" value="TreeGrafter"/>
</dbReference>
<evidence type="ECO:0000313" key="3">
    <source>
        <dbReference type="EMBL" id="KAG8390061.1"/>
    </source>
</evidence>
<comment type="caution">
    <text evidence="3">The sequence shown here is derived from an EMBL/GenBank/DDBJ whole genome shotgun (WGS) entry which is preliminary data.</text>
</comment>
<proteinExistence type="inferred from homology"/>
<sequence length="252" mass="28595">MIVGLITDGSWYFTQAVADEFKVPRIVLRTTSVSSFLVFAALPLLRQKYYLNNLDSKREELVLEFPPLKVIESSENAYKLIENIIEETKKASGIIFNTFKELEDPEIFKLNETFPVPSFSIGPFHKSFSGASSSLLTQDKSSISWLDTQAPKSVLYVSFGSIASMDSQKLLEVAWGIANSMQPFLWVVRPGLVDASDWHEIFPNEFLEATSKRGYIVKWAPQQEVLCHPAIGGFWTHSGWNSIWRAFVKVFR</sequence>
<dbReference type="PANTHER" id="PTHR11926">
    <property type="entry name" value="GLUCOSYL/GLUCURONOSYL TRANSFERASES"/>
    <property type="match status" value="1"/>
</dbReference>
<keyword evidence="2" id="KW-0808">Transferase</keyword>
<dbReference type="PANTHER" id="PTHR11926:SF1464">
    <property type="entry name" value="UDP-GLYCOSYLTRANSFERASE 76B1-LIKE"/>
    <property type="match status" value="1"/>
</dbReference>
<gene>
    <name evidence="3" type="ORF">BUALT_Bualt01G0044200</name>
</gene>
<dbReference type="GO" id="GO:0080043">
    <property type="term" value="F:quercetin 3-O-glucosyltransferase activity"/>
    <property type="evidence" value="ECO:0007669"/>
    <property type="project" value="TreeGrafter"/>
</dbReference>
<accession>A0AAV6YB21</accession>
<keyword evidence="4" id="KW-1185">Reference proteome</keyword>
<comment type="similarity">
    <text evidence="1">Belongs to the UDP-glycosyltransferase family.</text>
</comment>
<dbReference type="SUPFAM" id="SSF53756">
    <property type="entry name" value="UDP-Glycosyltransferase/glycogen phosphorylase"/>
    <property type="match status" value="1"/>
</dbReference>
<dbReference type="AlphaFoldDB" id="A0AAV6YB21"/>
<organism evidence="3 4">
    <name type="scientific">Buddleja alternifolia</name>
    <dbReference type="NCBI Taxonomy" id="168488"/>
    <lineage>
        <taxon>Eukaryota</taxon>
        <taxon>Viridiplantae</taxon>
        <taxon>Streptophyta</taxon>
        <taxon>Embryophyta</taxon>
        <taxon>Tracheophyta</taxon>
        <taxon>Spermatophyta</taxon>
        <taxon>Magnoliopsida</taxon>
        <taxon>eudicotyledons</taxon>
        <taxon>Gunneridae</taxon>
        <taxon>Pentapetalae</taxon>
        <taxon>asterids</taxon>
        <taxon>lamiids</taxon>
        <taxon>Lamiales</taxon>
        <taxon>Scrophulariaceae</taxon>
        <taxon>Buddlejeae</taxon>
        <taxon>Buddleja</taxon>
    </lineage>
</organism>
<dbReference type="EMBL" id="WHWC01000001">
    <property type="protein sequence ID" value="KAG8390061.1"/>
    <property type="molecule type" value="Genomic_DNA"/>
</dbReference>
<evidence type="ECO:0000256" key="1">
    <source>
        <dbReference type="ARBA" id="ARBA00009995"/>
    </source>
</evidence>
<dbReference type="InterPro" id="IPR002213">
    <property type="entry name" value="UDP_glucos_trans"/>
</dbReference>
<dbReference type="Proteomes" id="UP000826271">
    <property type="component" value="Unassembled WGS sequence"/>
</dbReference>
<reference evidence="3" key="1">
    <citation type="submission" date="2019-10" db="EMBL/GenBank/DDBJ databases">
        <authorList>
            <person name="Zhang R."/>
            <person name="Pan Y."/>
            <person name="Wang J."/>
            <person name="Ma R."/>
            <person name="Yu S."/>
        </authorList>
    </citation>
    <scope>NUCLEOTIDE SEQUENCE</scope>
    <source>
        <strain evidence="3">LA-IB0</strain>
        <tissue evidence="3">Leaf</tissue>
    </source>
</reference>
<dbReference type="Pfam" id="PF00201">
    <property type="entry name" value="UDPGT"/>
    <property type="match status" value="1"/>
</dbReference>
<evidence type="ECO:0000313" key="4">
    <source>
        <dbReference type="Proteomes" id="UP000826271"/>
    </source>
</evidence>
<evidence type="ECO:0000256" key="2">
    <source>
        <dbReference type="ARBA" id="ARBA00022679"/>
    </source>
</evidence>
<dbReference type="Gene3D" id="3.40.50.2000">
    <property type="entry name" value="Glycogen Phosphorylase B"/>
    <property type="match status" value="2"/>
</dbReference>